<feature type="transmembrane region" description="Helical" evidence="1">
    <location>
        <begin position="238"/>
        <end position="257"/>
    </location>
</feature>
<keyword evidence="1" id="KW-0812">Transmembrane</keyword>
<dbReference type="GO" id="GO:0140359">
    <property type="term" value="F:ABC-type transporter activity"/>
    <property type="evidence" value="ECO:0007669"/>
    <property type="project" value="InterPro"/>
</dbReference>
<dbReference type="Pfam" id="PF12679">
    <property type="entry name" value="ABC2_membrane_2"/>
    <property type="match status" value="1"/>
</dbReference>
<dbReference type="Proteomes" id="UP000702544">
    <property type="component" value="Unassembled WGS sequence"/>
</dbReference>
<dbReference type="EMBL" id="JAACAK010000002">
    <property type="protein sequence ID" value="NIR73546.1"/>
    <property type="molecule type" value="Genomic_DNA"/>
</dbReference>
<evidence type="ECO:0000313" key="2">
    <source>
        <dbReference type="EMBL" id="NIR73546.1"/>
    </source>
</evidence>
<feature type="transmembrane region" description="Helical" evidence="1">
    <location>
        <begin position="155"/>
        <end position="175"/>
    </location>
</feature>
<proteinExistence type="predicted"/>
<name>A0AAE5C7L3_9BACT</name>
<feature type="transmembrane region" description="Helical" evidence="1">
    <location>
        <begin position="37"/>
        <end position="55"/>
    </location>
</feature>
<dbReference type="PANTHER" id="PTHR37305:SF1">
    <property type="entry name" value="MEMBRANE PROTEIN"/>
    <property type="match status" value="1"/>
</dbReference>
<feature type="transmembrane region" description="Helical" evidence="1">
    <location>
        <begin position="118"/>
        <end position="143"/>
    </location>
</feature>
<reference evidence="2 3" key="1">
    <citation type="submission" date="2020-01" db="EMBL/GenBank/DDBJ databases">
        <title>Genomes assembled from Gulf of Kutch pelagic sediment metagenomes.</title>
        <authorList>
            <person name="Chandrashekar M."/>
            <person name="Mahajan M.S."/>
            <person name="Dave K.J."/>
            <person name="Vatsa P."/>
            <person name="Nathani N.M."/>
        </authorList>
    </citation>
    <scope>NUCLEOTIDE SEQUENCE [LARGE SCALE GENOMIC DNA]</scope>
    <source>
        <strain evidence="2">KS3-K002</strain>
    </source>
</reference>
<dbReference type="GO" id="GO:0005886">
    <property type="term" value="C:plasma membrane"/>
    <property type="evidence" value="ECO:0007669"/>
    <property type="project" value="UniProtKB-SubCell"/>
</dbReference>
<keyword evidence="1" id="KW-1133">Transmembrane helix</keyword>
<feature type="transmembrane region" description="Helical" evidence="1">
    <location>
        <begin position="75"/>
        <end position="97"/>
    </location>
</feature>
<protein>
    <submittedName>
        <fullName evidence="2">ABC transporter permease subunit</fullName>
    </submittedName>
</protein>
<accession>A0AAE5C7L3</accession>
<dbReference type="AlphaFoldDB" id="A0AAE5C7L3"/>
<feature type="transmembrane region" description="Helical" evidence="1">
    <location>
        <begin position="187"/>
        <end position="211"/>
    </location>
</feature>
<gene>
    <name evidence="2" type="ORF">GWO12_00295</name>
</gene>
<sequence>MATTSLQLQPASGHGWLTGFVNMIDKEYGSWWRTRRALYHFIMWLLIINGFLLLVGFDAGRQNPWAAVDDLIEVFFRVGGLFATIGVIVATQNTVLAERELGTAEWVLSKPVTREAFLLSKLLVNGLSFIGLAVLIPSVAFFLQTLFATYLQPDIDAFLLGAAFHIQQLLFYLALTMALGTFFNSRGAVSGMAIGLVFAGLILPNFFPWLWDYTPWQLPSLAYFAAVGRALPDGTAPVVILTGLYTLLLVLLAFWRFNREEF</sequence>
<evidence type="ECO:0000256" key="1">
    <source>
        <dbReference type="SAM" id="Phobius"/>
    </source>
</evidence>
<dbReference type="PANTHER" id="PTHR37305">
    <property type="entry name" value="INTEGRAL MEMBRANE PROTEIN-RELATED"/>
    <property type="match status" value="1"/>
</dbReference>
<keyword evidence="1" id="KW-0472">Membrane</keyword>
<evidence type="ECO:0000313" key="3">
    <source>
        <dbReference type="Proteomes" id="UP000702544"/>
    </source>
</evidence>
<comment type="caution">
    <text evidence="2">The sequence shown here is derived from an EMBL/GenBank/DDBJ whole genome shotgun (WGS) entry which is preliminary data.</text>
</comment>
<organism evidence="2 3">
    <name type="scientific">Candidatus Kutchimonas denitrificans</name>
    <dbReference type="NCBI Taxonomy" id="3056748"/>
    <lineage>
        <taxon>Bacteria</taxon>
        <taxon>Pseudomonadati</taxon>
        <taxon>Gemmatimonadota</taxon>
        <taxon>Gemmatimonadia</taxon>
        <taxon>Candidatus Palauibacterales</taxon>
        <taxon>Candidatus Palauibacteraceae</taxon>
        <taxon>Candidatus Kutchimonas</taxon>
    </lineage>
</organism>